<dbReference type="PROSITE" id="PS51081">
    <property type="entry name" value="ZF_SIAH"/>
    <property type="match status" value="1"/>
</dbReference>
<keyword evidence="3" id="KW-0862">Zinc</keyword>
<dbReference type="KEGG" id="dvv:114330887"/>
<organism evidence="8">
    <name type="scientific">Diabrotica virgifera virgifera</name>
    <name type="common">western corn rootworm</name>
    <dbReference type="NCBI Taxonomy" id="50390"/>
    <lineage>
        <taxon>Eukaryota</taxon>
        <taxon>Metazoa</taxon>
        <taxon>Ecdysozoa</taxon>
        <taxon>Arthropoda</taxon>
        <taxon>Hexapoda</taxon>
        <taxon>Insecta</taxon>
        <taxon>Pterygota</taxon>
        <taxon>Neoptera</taxon>
        <taxon>Endopterygota</taxon>
        <taxon>Coleoptera</taxon>
        <taxon>Polyphaga</taxon>
        <taxon>Cucujiformia</taxon>
        <taxon>Chrysomeloidea</taxon>
        <taxon>Chrysomelidae</taxon>
        <taxon>Galerucinae</taxon>
        <taxon>Diabroticina</taxon>
        <taxon>Diabroticites</taxon>
        <taxon>Diabrotica</taxon>
    </lineage>
</organism>
<dbReference type="GeneID" id="114330887"/>
<keyword evidence="1" id="KW-0479">Metal-binding</keyword>
<keyword evidence="7" id="KW-1185">Reference proteome</keyword>
<evidence type="ECO:0000256" key="2">
    <source>
        <dbReference type="ARBA" id="ARBA00022771"/>
    </source>
</evidence>
<dbReference type="InterPro" id="IPR004162">
    <property type="entry name" value="SINA-like_animal"/>
</dbReference>
<sequence length="479" mass="56037">MAFILPDNILETLRCSFCHKYLSVQPVKVYPNRLMQCGRCNDNREQADHRLEAVESQYGKIAENVLFKCVNRFDGCRKLLTYSQVQGHEQVCLSKIHKCPICYEEMPSFLVLRHFRSNHKDATLDCPAFIFNLNDHLDAPSAYIFQEGDNLFSLYVSHRMSENTIKLDLVYMGNFESAKNIYHQFTLSGENKKCDIVLPTKSCNNDFFVVDISKMSSFVQIKFKLIDSNLKVLTSTEISNTVRKPVLKNARHRYQIGKDLSEFSLKCIKCQAYCIFPLSTCPIRYYYVDKQNNYICYYCYQWFKYSNEISGQRKEISFKRKHTREIIIDIMKFFKWNCGNCCSCIGFLDMQSHDINCKQGTQFSCPIKNCSEKGTAIQIIEHLKVHKCWAFSFHFKITSDIVRCFVFVEEYIVFLHLPRVQSTFIVSCNIKADLVTKTYDEKGTTLKPYVMFFDTNNQLLNRCRMDISTDDVYVKVIVE</sequence>
<evidence type="ECO:0000313" key="6">
    <source>
        <dbReference type="EnsemblMetazoa" id="XP_028136111.1"/>
    </source>
</evidence>
<keyword evidence="2 4" id="KW-0863">Zinc-finger</keyword>
<dbReference type="OrthoDB" id="6780401at2759"/>
<dbReference type="InParanoid" id="A0A6P7FJH4"/>
<dbReference type="GO" id="GO:0005737">
    <property type="term" value="C:cytoplasm"/>
    <property type="evidence" value="ECO:0007669"/>
    <property type="project" value="TreeGrafter"/>
</dbReference>
<proteinExistence type="predicted"/>
<dbReference type="GO" id="GO:0061630">
    <property type="term" value="F:ubiquitin protein ligase activity"/>
    <property type="evidence" value="ECO:0007669"/>
    <property type="project" value="TreeGrafter"/>
</dbReference>
<dbReference type="GO" id="GO:0008270">
    <property type="term" value="F:zinc ion binding"/>
    <property type="evidence" value="ECO:0007669"/>
    <property type="project" value="UniProtKB-KW"/>
</dbReference>
<dbReference type="GO" id="GO:0016567">
    <property type="term" value="P:protein ubiquitination"/>
    <property type="evidence" value="ECO:0007669"/>
    <property type="project" value="UniProtKB-UniPathway"/>
</dbReference>
<evidence type="ECO:0000313" key="8">
    <source>
        <dbReference type="RefSeq" id="XP_028136111.1"/>
    </source>
</evidence>
<evidence type="ECO:0000256" key="3">
    <source>
        <dbReference type="ARBA" id="ARBA00022833"/>
    </source>
</evidence>
<dbReference type="AlphaFoldDB" id="A0A6P7FJH4"/>
<name>A0A6P7FJH4_DIAVI</name>
<evidence type="ECO:0000259" key="5">
    <source>
        <dbReference type="PROSITE" id="PS51081"/>
    </source>
</evidence>
<dbReference type="UniPathway" id="UPA00143"/>
<dbReference type="PANTHER" id="PTHR45877">
    <property type="entry name" value="E3 UBIQUITIN-PROTEIN LIGASE SIAH2"/>
    <property type="match status" value="1"/>
</dbReference>
<evidence type="ECO:0000256" key="1">
    <source>
        <dbReference type="ARBA" id="ARBA00022723"/>
    </source>
</evidence>
<protein>
    <submittedName>
        <fullName evidence="8">Uncharacterized protein LOC114330887</fullName>
    </submittedName>
</protein>
<gene>
    <name evidence="8" type="primary">LOC114330887</name>
</gene>
<dbReference type="GO" id="GO:0031624">
    <property type="term" value="F:ubiquitin conjugating enzyme binding"/>
    <property type="evidence" value="ECO:0007669"/>
    <property type="project" value="TreeGrafter"/>
</dbReference>
<accession>A0A6P7FJH4</accession>
<evidence type="ECO:0000256" key="4">
    <source>
        <dbReference type="PROSITE-ProRule" id="PRU00455"/>
    </source>
</evidence>
<reference evidence="6" key="2">
    <citation type="submission" date="2025-05" db="UniProtKB">
        <authorList>
            <consortium name="EnsemblMetazoa"/>
        </authorList>
    </citation>
    <scope>IDENTIFICATION</scope>
</reference>
<dbReference type="PANTHER" id="PTHR45877:SF2">
    <property type="entry name" value="E3 UBIQUITIN-PROTEIN LIGASE SINA-RELATED"/>
    <property type="match status" value="1"/>
</dbReference>
<dbReference type="Proteomes" id="UP001652700">
    <property type="component" value="Unplaced"/>
</dbReference>
<dbReference type="EnsemblMetazoa" id="XM_028280310.2">
    <property type="protein sequence ID" value="XP_028136111.1"/>
    <property type="gene ID" value="LOC114330887"/>
</dbReference>
<dbReference type="InterPro" id="IPR013010">
    <property type="entry name" value="Znf_SIAH"/>
</dbReference>
<dbReference type="RefSeq" id="XP_028136111.1">
    <property type="nucleotide sequence ID" value="XM_028280310.1"/>
</dbReference>
<dbReference type="Gene3D" id="3.30.40.10">
    <property type="entry name" value="Zinc/RING finger domain, C3HC4 (zinc finger)"/>
    <property type="match status" value="1"/>
</dbReference>
<dbReference type="GO" id="GO:0043161">
    <property type="term" value="P:proteasome-mediated ubiquitin-dependent protein catabolic process"/>
    <property type="evidence" value="ECO:0007669"/>
    <property type="project" value="TreeGrafter"/>
</dbReference>
<reference evidence="8" key="1">
    <citation type="submission" date="2025-04" db="UniProtKB">
        <authorList>
            <consortium name="RefSeq"/>
        </authorList>
    </citation>
    <scope>IDENTIFICATION</scope>
    <source>
        <tissue evidence="8">Whole insect</tissue>
    </source>
</reference>
<feature type="domain" description="SIAH-type" evidence="5">
    <location>
        <begin position="64"/>
        <end position="120"/>
    </location>
</feature>
<evidence type="ECO:0000313" key="7">
    <source>
        <dbReference type="Proteomes" id="UP001652700"/>
    </source>
</evidence>
<dbReference type="InterPro" id="IPR013083">
    <property type="entry name" value="Znf_RING/FYVE/PHD"/>
</dbReference>
<dbReference type="SUPFAM" id="SSF49599">
    <property type="entry name" value="TRAF domain-like"/>
    <property type="match status" value="1"/>
</dbReference>